<gene>
    <name evidence="11" type="ORF">C7455_101707</name>
</gene>
<dbReference type="RefSeq" id="WP_109665453.1">
    <property type="nucleotide sequence ID" value="NZ_QGGW01000001.1"/>
</dbReference>
<evidence type="ECO:0000256" key="3">
    <source>
        <dbReference type="ARBA" id="ARBA00022679"/>
    </source>
</evidence>
<name>A0A316GND7_9RHOB</name>
<comment type="catalytic activity">
    <reaction evidence="10">
        <text>a (3R)-hydroxyacyl-[ACP] + L-ornithine = a lyso-ornithine lipid + holo-[ACP] + H(+)</text>
        <dbReference type="Rhea" id="RHEA:20633"/>
        <dbReference type="Rhea" id="RHEA-COMP:9685"/>
        <dbReference type="Rhea" id="RHEA-COMP:9945"/>
        <dbReference type="ChEBI" id="CHEBI:15378"/>
        <dbReference type="ChEBI" id="CHEBI:46911"/>
        <dbReference type="ChEBI" id="CHEBI:64479"/>
        <dbReference type="ChEBI" id="CHEBI:78827"/>
        <dbReference type="ChEBI" id="CHEBI:138482"/>
        <dbReference type="EC" id="2.3.2.30"/>
    </reaction>
    <physiologicalReaction direction="left-to-right" evidence="10">
        <dbReference type="Rhea" id="RHEA:20634"/>
    </physiologicalReaction>
</comment>
<dbReference type="PANTHER" id="PTHR37323">
    <property type="entry name" value="GCN5-RELATED N-ACETYLTRANSFERASE"/>
    <property type="match status" value="1"/>
</dbReference>
<evidence type="ECO:0000256" key="8">
    <source>
        <dbReference type="ARBA" id="ARBA00039866"/>
    </source>
</evidence>
<comment type="similarity">
    <text evidence="6">Belongs to the acetyltransferase family. OlsB subfamily.</text>
</comment>
<evidence type="ECO:0000256" key="1">
    <source>
        <dbReference type="ARBA" id="ARBA00005189"/>
    </source>
</evidence>
<comment type="pathway">
    <text evidence="1">Lipid metabolism.</text>
</comment>
<accession>A0A316GND7</accession>
<keyword evidence="2" id="KW-0444">Lipid biosynthesis</keyword>
<dbReference type="EC" id="2.3.2.30" evidence="7"/>
<dbReference type="Pfam" id="PF13444">
    <property type="entry name" value="Acetyltransf_5"/>
    <property type="match status" value="1"/>
</dbReference>
<evidence type="ECO:0000256" key="6">
    <source>
        <dbReference type="ARBA" id="ARBA00038095"/>
    </source>
</evidence>
<sequence length="257" mass="28540">MQIDDSHFDLSLAATEADLRAAQRLRYAVFVEELGGDGALVDHDARLEADRFDPHFDHLLLRDRRRDEGDQVIGVYRVMRAAGAQAAGQFYSEDEYDLSPLRASGRRLLELGRSCVHRDYRGGTAMMHLWAGLADYIAAHEIEVMFGVASFHGLDPAPLEGPLSLLHHRHLAPPAIRPRARARGHQPMDLIPEQDLDRPAAIRAIPALIKAYLRLGGFVGEGAYVDRAFNCIDVCLVMDVALIPDKHRAIYCRSGSA</sequence>
<dbReference type="InterPro" id="IPR052351">
    <property type="entry name" value="Ornithine_N-alpha-AT"/>
</dbReference>
<evidence type="ECO:0000256" key="9">
    <source>
        <dbReference type="ARBA" id="ARBA00045724"/>
    </source>
</evidence>
<dbReference type="PANTHER" id="PTHR37323:SF1">
    <property type="entry name" value="L-ORNITHINE N(ALPHA)-ACYLTRANSFERASE"/>
    <property type="match status" value="1"/>
</dbReference>
<dbReference type="EMBL" id="QGGW01000001">
    <property type="protein sequence ID" value="PWK62677.1"/>
    <property type="molecule type" value="Genomic_DNA"/>
</dbReference>
<keyword evidence="12" id="KW-1185">Reference proteome</keyword>
<evidence type="ECO:0000256" key="2">
    <source>
        <dbReference type="ARBA" id="ARBA00022516"/>
    </source>
</evidence>
<dbReference type="GO" id="GO:0043810">
    <property type="term" value="F:ornithine-acyl [acyl carrier protein] N-acyltransferase activity"/>
    <property type="evidence" value="ECO:0007669"/>
    <property type="project" value="UniProtKB-EC"/>
</dbReference>
<dbReference type="SUPFAM" id="SSF55729">
    <property type="entry name" value="Acyl-CoA N-acyltransferases (Nat)"/>
    <property type="match status" value="1"/>
</dbReference>
<proteinExistence type="inferred from homology"/>
<keyword evidence="4" id="KW-0443">Lipid metabolism</keyword>
<comment type="caution">
    <text evidence="11">The sequence shown here is derived from an EMBL/GenBank/DDBJ whole genome shotgun (WGS) entry which is preliminary data.</text>
</comment>
<evidence type="ECO:0000256" key="5">
    <source>
        <dbReference type="ARBA" id="ARBA00023315"/>
    </source>
</evidence>
<dbReference type="GO" id="GO:0006629">
    <property type="term" value="P:lipid metabolic process"/>
    <property type="evidence" value="ECO:0007669"/>
    <property type="project" value="UniProtKB-KW"/>
</dbReference>
<evidence type="ECO:0000256" key="7">
    <source>
        <dbReference type="ARBA" id="ARBA00039058"/>
    </source>
</evidence>
<organism evidence="11 12">
    <name type="scientific">Roseicyclus mahoneyensis</name>
    <dbReference type="NCBI Taxonomy" id="164332"/>
    <lineage>
        <taxon>Bacteria</taxon>
        <taxon>Pseudomonadati</taxon>
        <taxon>Pseudomonadota</taxon>
        <taxon>Alphaproteobacteria</taxon>
        <taxon>Rhodobacterales</taxon>
        <taxon>Roseobacteraceae</taxon>
        <taxon>Roseicyclus</taxon>
    </lineage>
</organism>
<evidence type="ECO:0000313" key="11">
    <source>
        <dbReference type="EMBL" id="PWK62677.1"/>
    </source>
</evidence>
<keyword evidence="5 11" id="KW-0012">Acyltransferase</keyword>
<comment type="function">
    <text evidence="9">Catalyzes the first step in the biosynthesis of ornithine lipids, which are phosphorus-free membrane lipids. Catalyzes the 3-hydroxyacyl-acyl carrier protein-dependent acylation of ornithine to form lyso-ornithine lipid (LOL).</text>
</comment>
<dbReference type="OrthoDB" id="9787072at2"/>
<protein>
    <recommendedName>
        <fullName evidence="8">L-ornithine N(alpha)-acyltransferase</fullName>
        <ecNumber evidence="7">2.3.2.30</ecNumber>
    </recommendedName>
</protein>
<dbReference type="Gene3D" id="3.40.630.30">
    <property type="match status" value="1"/>
</dbReference>
<dbReference type="InterPro" id="IPR016181">
    <property type="entry name" value="Acyl_CoA_acyltransferase"/>
</dbReference>
<keyword evidence="3 11" id="KW-0808">Transferase</keyword>
<evidence type="ECO:0000313" key="12">
    <source>
        <dbReference type="Proteomes" id="UP000245708"/>
    </source>
</evidence>
<dbReference type="Proteomes" id="UP000245708">
    <property type="component" value="Unassembled WGS sequence"/>
</dbReference>
<dbReference type="AlphaFoldDB" id="A0A316GND7"/>
<reference evidence="11 12" key="1">
    <citation type="submission" date="2018-05" db="EMBL/GenBank/DDBJ databases">
        <title>Genomic Encyclopedia of Type Strains, Phase IV (KMG-IV): sequencing the most valuable type-strain genomes for metagenomic binning, comparative biology and taxonomic classification.</title>
        <authorList>
            <person name="Goeker M."/>
        </authorList>
    </citation>
    <scope>NUCLEOTIDE SEQUENCE [LARGE SCALE GENOMIC DNA]</scope>
    <source>
        <strain evidence="11 12">DSM 16097</strain>
    </source>
</reference>
<evidence type="ECO:0000256" key="4">
    <source>
        <dbReference type="ARBA" id="ARBA00023098"/>
    </source>
</evidence>
<evidence type="ECO:0000256" key="10">
    <source>
        <dbReference type="ARBA" id="ARBA00047785"/>
    </source>
</evidence>